<keyword evidence="2" id="KW-1185">Reference proteome</keyword>
<accession>A0AA36JT11</accession>
<evidence type="ECO:0000313" key="2">
    <source>
        <dbReference type="Proteomes" id="UP001178507"/>
    </source>
</evidence>
<sequence length="236" mass="26022">MPAYFPRCFVVEELVQQPHAARLEEMTRFLERPGLCAQREPTFGGDDAPFESCRAYDLFLYVKFFWLPEDPFSGITGRLLRAPLTRCNKMQAANITDADFAAEVRSVTTRVLMRRTNRALFLGGGQADGGNLSAWNPQPPAGRQQQLREAAAAMLQQALLGLQVGMQPAQPVVEILPRRKPATWSGLTGQVRDVMGRCPALADASEAEMDSRPVARPLAAAIAEKPSRTLRSLVAR</sequence>
<reference evidence="1" key="1">
    <citation type="submission" date="2023-08" db="EMBL/GenBank/DDBJ databases">
        <authorList>
            <person name="Chen Y."/>
            <person name="Shah S."/>
            <person name="Dougan E. K."/>
            <person name="Thang M."/>
            <person name="Chan C."/>
        </authorList>
    </citation>
    <scope>NUCLEOTIDE SEQUENCE</scope>
</reference>
<gene>
    <name evidence="1" type="ORF">EVOR1521_LOCUS31483</name>
</gene>
<dbReference type="Proteomes" id="UP001178507">
    <property type="component" value="Unassembled WGS sequence"/>
</dbReference>
<dbReference type="EMBL" id="CAUJNA010003836">
    <property type="protein sequence ID" value="CAJ1410709.1"/>
    <property type="molecule type" value="Genomic_DNA"/>
</dbReference>
<dbReference type="AlphaFoldDB" id="A0AA36JT11"/>
<protein>
    <submittedName>
        <fullName evidence="1">Uncharacterized protein</fullName>
    </submittedName>
</protein>
<evidence type="ECO:0000313" key="1">
    <source>
        <dbReference type="EMBL" id="CAJ1410709.1"/>
    </source>
</evidence>
<name>A0AA36JT11_9DINO</name>
<proteinExistence type="predicted"/>
<comment type="caution">
    <text evidence="1">The sequence shown here is derived from an EMBL/GenBank/DDBJ whole genome shotgun (WGS) entry which is preliminary data.</text>
</comment>
<organism evidence="1 2">
    <name type="scientific">Effrenium voratum</name>
    <dbReference type="NCBI Taxonomy" id="2562239"/>
    <lineage>
        <taxon>Eukaryota</taxon>
        <taxon>Sar</taxon>
        <taxon>Alveolata</taxon>
        <taxon>Dinophyceae</taxon>
        <taxon>Suessiales</taxon>
        <taxon>Symbiodiniaceae</taxon>
        <taxon>Effrenium</taxon>
    </lineage>
</organism>